<keyword evidence="2" id="KW-0223">Dioxygenase</keyword>
<feature type="domain" description="VOC" evidence="1">
    <location>
        <begin position="5"/>
        <end position="120"/>
    </location>
</feature>
<dbReference type="NCBIfam" id="NF041414">
    <property type="entry name" value="ArsI_CadI_VOC"/>
    <property type="match status" value="1"/>
</dbReference>
<dbReference type="OrthoDB" id="9789608at2"/>
<dbReference type="InterPro" id="IPR029068">
    <property type="entry name" value="Glyas_Bleomycin-R_OHBP_Dase"/>
</dbReference>
<sequence>MTAQHRFHVHVHVADLDASLRFYTRLFGTDPSVQQPDYAKWMLEDPRLNFAISSGKAGAPGIAHLGLQADTPEALAAIGARLQAADAVVLAETGTTCCYARSDKFWAQDPQGVRWEAFHSHGAATSYYAPAAEAPATTCCGPDAVCAAPATADQACCDRPATASQDTCCGATSASQDACCGSAATCC</sequence>
<dbReference type="SUPFAM" id="SSF54593">
    <property type="entry name" value="Glyoxalase/Bleomycin resistance protein/Dihydroxybiphenyl dioxygenase"/>
    <property type="match status" value="1"/>
</dbReference>
<reference evidence="2 3" key="1">
    <citation type="submission" date="2018-08" db="EMBL/GenBank/DDBJ databases">
        <title>Lysobacter weifangensis sp. nov., a new member of the family 'Xanthomonadaceae', isolated from soil in a farmland.</title>
        <authorList>
            <person name="Zhao H."/>
        </authorList>
    </citation>
    <scope>NUCLEOTIDE SEQUENCE [LARGE SCALE GENOMIC DNA]</scope>
    <source>
        <strain evidence="2 3">WF-2</strain>
    </source>
</reference>
<dbReference type="PANTHER" id="PTHR41294:SF1">
    <property type="entry name" value="CADMIUM-INDUCED PROTEIN CADI"/>
    <property type="match status" value="1"/>
</dbReference>
<evidence type="ECO:0000313" key="2">
    <source>
        <dbReference type="EMBL" id="RFP62502.1"/>
    </source>
</evidence>
<accession>A0A372DT21</accession>
<gene>
    <name evidence="2" type="ORF">D0Y53_01410</name>
</gene>
<organism evidence="2 3">
    <name type="scientific">Cognatiluteimonas weifangensis</name>
    <dbReference type="NCBI Taxonomy" id="2303539"/>
    <lineage>
        <taxon>Bacteria</taxon>
        <taxon>Pseudomonadati</taxon>
        <taxon>Pseudomonadota</taxon>
        <taxon>Gammaproteobacteria</taxon>
        <taxon>Lysobacterales</taxon>
        <taxon>Lysobacteraceae</taxon>
        <taxon>Cognatiluteimonas</taxon>
    </lineage>
</organism>
<proteinExistence type="predicted"/>
<name>A0A372DT21_9GAMM</name>
<keyword evidence="2" id="KW-0560">Oxidoreductase</keyword>
<dbReference type="InterPro" id="IPR004360">
    <property type="entry name" value="Glyas_Fos-R_dOase_dom"/>
</dbReference>
<dbReference type="PANTHER" id="PTHR41294">
    <property type="entry name" value="CADMIUM-INDUCED PROTEIN CADI"/>
    <property type="match status" value="1"/>
</dbReference>
<comment type="caution">
    <text evidence="2">The sequence shown here is derived from an EMBL/GenBank/DDBJ whole genome shotgun (WGS) entry which is preliminary data.</text>
</comment>
<dbReference type="PROSITE" id="PS51819">
    <property type="entry name" value="VOC"/>
    <property type="match status" value="1"/>
</dbReference>
<dbReference type="EMBL" id="QVPD01000001">
    <property type="protein sequence ID" value="RFP62502.1"/>
    <property type="molecule type" value="Genomic_DNA"/>
</dbReference>
<evidence type="ECO:0000313" key="3">
    <source>
        <dbReference type="Proteomes" id="UP000262917"/>
    </source>
</evidence>
<dbReference type="AlphaFoldDB" id="A0A372DT21"/>
<dbReference type="Proteomes" id="UP000262917">
    <property type="component" value="Unassembled WGS sequence"/>
</dbReference>
<protein>
    <submittedName>
        <fullName evidence="2">Glyoxalase/bleomycin resistance/dioxygenase family protein</fullName>
    </submittedName>
</protein>
<dbReference type="Gene3D" id="3.10.180.10">
    <property type="entry name" value="2,3-Dihydroxybiphenyl 1,2-Dioxygenase, domain 1"/>
    <property type="match status" value="1"/>
</dbReference>
<dbReference type="RefSeq" id="WP_117201322.1">
    <property type="nucleotide sequence ID" value="NZ_QVPD01000001.1"/>
</dbReference>
<dbReference type="GO" id="GO:0046686">
    <property type="term" value="P:response to cadmium ion"/>
    <property type="evidence" value="ECO:0007669"/>
    <property type="project" value="TreeGrafter"/>
</dbReference>
<dbReference type="InterPro" id="IPR037523">
    <property type="entry name" value="VOC_core"/>
</dbReference>
<dbReference type="InterPro" id="IPR052393">
    <property type="entry name" value="Cadmium-induced_rsp"/>
</dbReference>
<dbReference type="Pfam" id="PF00903">
    <property type="entry name" value="Glyoxalase"/>
    <property type="match status" value="1"/>
</dbReference>
<dbReference type="InterPro" id="IPR049789">
    <property type="entry name" value="ArsI/CadI-like"/>
</dbReference>
<evidence type="ECO:0000259" key="1">
    <source>
        <dbReference type="PROSITE" id="PS51819"/>
    </source>
</evidence>
<dbReference type="GO" id="GO:0051213">
    <property type="term" value="F:dioxygenase activity"/>
    <property type="evidence" value="ECO:0007669"/>
    <property type="project" value="UniProtKB-KW"/>
</dbReference>
<keyword evidence="3" id="KW-1185">Reference proteome</keyword>